<evidence type="ECO:0000313" key="2">
    <source>
        <dbReference type="EMBL" id="OZG56032.1"/>
    </source>
</evidence>
<dbReference type="InterPro" id="IPR010359">
    <property type="entry name" value="IrrE_HExxH"/>
</dbReference>
<dbReference type="AlphaFoldDB" id="A0A261FA72"/>
<accession>A0A261FA72</accession>
<feature type="domain" description="IrrE N-terminal-like" evidence="1">
    <location>
        <begin position="30"/>
        <end position="105"/>
    </location>
</feature>
<sequence>MSEVERFTLRYCSGIVDDELPAGIEGYYEPADETIHLSNRLNDIQRECVLAHEASHAYHGDKLPSKAQEARADEEAARLLINVDRFAALERVNDNAWWLAQELGVMPWVVSAFRKYLNEVGLLHMEQDWAE</sequence>
<protein>
    <recommendedName>
        <fullName evidence="1">IrrE N-terminal-like domain-containing protein</fullName>
    </recommendedName>
</protein>
<name>A0A261FA72_9BIFI</name>
<evidence type="ECO:0000313" key="3">
    <source>
        <dbReference type="Proteomes" id="UP000228976"/>
    </source>
</evidence>
<proteinExistence type="predicted"/>
<gene>
    <name evidence="2" type="ORF">AEAE_0520</name>
</gene>
<reference evidence="2 3" key="1">
    <citation type="journal article" date="2017" name="BMC Genomics">
        <title>Comparative genomic and phylogenomic analyses of the Bifidobacteriaceae family.</title>
        <authorList>
            <person name="Lugli G.A."/>
            <person name="Milani C."/>
            <person name="Turroni F."/>
            <person name="Duranti S."/>
            <person name="Mancabelli L."/>
            <person name="Mangifesta M."/>
            <person name="Ferrario C."/>
            <person name="Modesto M."/>
            <person name="Mattarelli P."/>
            <person name="Jiri K."/>
            <person name="van Sinderen D."/>
            <person name="Ventura M."/>
        </authorList>
    </citation>
    <scope>NUCLEOTIDE SEQUENCE [LARGE SCALE GENOMIC DNA]</scope>
    <source>
        <strain evidence="2 3">LMG 21773</strain>
    </source>
</reference>
<dbReference type="Proteomes" id="UP000228976">
    <property type="component" value="Unassembled WGS sequence"/>
</dbReference>
<keyword evidence="3" id="KW-1185">Reference proteome</keyword>
<dbReference type="OrthoDB" id="4727201at2"/>
<evidence type="ECO:0000259" key="1">
    <source>
        <dbReference type="Pfam" id="PF06114"/>
    </source>
</evidence>
<dbReference type="Pfam" id="PF06114">
    <property type="entry name" value="Peptidase_M78"/>
    <property type="match status" value="1"/>
</dbReference>
<dbReference type="RefSeq" id="WP_094689603.1">
    <property type="nucleotide sequence ID" value="NZ_JACBYZ010000001.1"/>
</dbReference>
<organism evidence="2 3">
    <name type="scientific">Aeriscardovia aeriphila</name>
    <dbReference type="NCBI Taxonomy" id="218139"/>
    <lineage>
        <taxon>Bacteria</taxon>
        <taxon>Bacillati</taxon>
        <taxon>Actinomycetota</taxon>
        <taxon>Actinomycetes</taxon>
        <taxon>Bifidobacteriales</taxon>
        <taxon>Bifidobacteriaceae</taxon>
        <taxon>Aeriscardovia</taxon>
    </lineage>
</organism>
<dbReference type="EMBL" id="MWWU01000002">
    <property type="protein sequence ID" value="OZG56032.1"/>
    <property type="molecule type" value="Genomic_DNA"/>
</dbReference>
<comment type="caution">
    <text evidence="2">The sequence shown here is derived from an EMBL/GenBank/DDBJ whole genome shotgun (WGS) entry which is preliminary data.</text>
</comment>